<feature type="domain" description="SH3" evidence="4">
    <location>
        <begin position="68"/>
        <end position="129"/>
    </location>
</feature>
<dbReference type="Proteomes" id="UP000046393">
    <property type="component" value="Unplaced"/>
</dbReference>
<dbReference type="PANTHER" id="PTHR14167:SF121">
    <property type="entry name" value="LD44138P"/>
    <property type="match status" value="1"/>
</dbReference>
<protein>
    <submittedName>
        <fullName evidence="6">SH3 domain-containing protein</fullName>
    </submittedName>
</protein>
<evidence type="ECO:0000259" key="4">
    <source>
        <dbReference type="PROSITE" id="PS50002"/>
    </source>
</evidence>
<organism evidence="5 6">
    <name type="scientific">Syphacia muris</name>
    <dbReference type="NCBI Taxonomy" id="451379"/>
    <lineage>
        <taxon>Eukaryota</taxon>
        <taxon>Metazoa</taxon>
        <taxon>Ecdysozoa</taxon>
        <taxon>Nematoda</taxon>
        <taxon>Chromadorea</taxon>
        <taxon>Rhabditida</taxon>
        <taxon>Spirurina</taxon>
        <taxon>Oxyuridomorpha</taxon>
        <taxon>Oxyuroidea</taxon>
        <taxon>Oxyuridae</taxon>
        <taxon>Syphacia</taxon>
    </lineage>
</organism>
<evidence type="ECO:0000313" key="6">
    <source>
        <dbReference type="WBParaSite" id="SMUV_0000803001-mRNA-1"/>
    </source>
</evidence>
<evidence type="ECO:0000313" key="5">
    <source>
        <dbReference type="Proteomes" id="UP000046393"/>
    </source>
</evidence>
<keyword evidence="5" id="KW-1185">Reference proteome</keyword>
<accession>A0A0N5AT85</accession>
<dbReference type="InterPro" id="IPR050384">
    <property type="entry name" value="Endophilin_SH3RF"/>
</dbReference>
<dbReference type="SUPFAM" id="SSF50044">
    <property type="entry name" value="SH3-domain"/>
    <property type="match status" value="1"/>
</dbReference>
<dbReference type="Pfam" id="PF00018">
    <property type="entry name" value="SH3_1"/>
    <property type="match status" value="1"/>
</dbReference>
<evidence type="ECO:0000256" key="1">
    <source>
        <dbReference type="ARBA" id="ARBA00022443"/>
    </source>
</evidence>
<reference evidence="6" key="1">
    <citation type="submission" date="2017-02" db="UniProtKB">
        <authorList>
            <consortium name="WormBaseParasite"/>
        </authorList>
    </citation>
    <scope>IDENTIFICATION</scope>
</reference>
<dbReference type="InterPro" id="IPR001452">
    <property type="entry name" value="SH3_domain"/>
</dbReference>
<dbReference type="Gene3D" id="2.30.30.40">
    <property type="entry name" value="SH3 Domains"/>
    <property type="match status" value="1"/>
</dbReference>
<dbReference type="SMART" id="SM00326">
    <property type="entry name" value="SH3"/>
    <property type="match status" value="1"/>
</dbReference>
<feature type="region of interest" description="Disordered" evidence="3">
    <location>
        <begin position="147"/>
        <end position="168"/>
    </location>
</feature>
<sequence>MLLKRSRATTVYPGATASTANSVVVSTAGTATTASMLPATEATLPSGSLTAHNSFVSSTRDYHQQSQQKPPIFVALFDYEGRTDEDLSFKKDEQLYILNDMQGDWWYARSRATNQTGYIPSNYVAREKTIDAQPNFNHLITDNPTMPLTSTNIKSPLTNDSRIDQHHN</sequence>
<evidence type="ECO:0000256" key="3">
    <source>
        <dbReference type="SAM" id="MobiDB-lite"/>
    </source>
</evidence>
<name>A0A0N5AT85_9BILA</name>
<feature type="compositionally biased region" description="Polar residues" evidence="3">
    <location>
        <begin position="147"/>
        <end position="160"/>
    </location>
</feature>
<dbReference type="STRING" id="451379.A0A0N5AT85"/>
<dbReference type="WBParaSite" id="SMUV_0000803001-mRNA-1">
    <property type="protein sequence ID" value="SMUV_0000803001-mRNA-1"/>
    <property type="gene ID" value="SMUV_0000803001"/>
</dbReference>
<dbReference type="AlphaFoldDB" id="A0A0N5AT85"/>
<dbReference type="FunFam" id="2.30.30.40:FF:000208">
    <property type="entry name" value="Tyrosine-protein kinase"/>
    <property type="match status" value="1"/>
</dbReference>
<dbReference type="PROSITE" id="PS50002">
    <property type="entry name" value="SH3"/>
    <property type="match status" value="1"/>
</dbReference>
<dbReference type="CDD" id="cd11845">
    <property type="entry name" value="SH3_Src_like"/>
    <property type="match status" value="1"/>
</dbReference>
<dbReference type="PANTHER" id="PTHR14167">
    <property type="entry name" value="SH3 DOMAIN-CONTAINING"/>
    <property type="match status" value="1"/>
</dbReference>
<keyword evidence="1 2" id="KW-0728">SH3 domain</keyword>
<dbReference type="InterPro" id="IPR036028">
    <property type="entry name" value="SH3-like_dom_sf"/>
</dbReference>
<proteinExistence type="predicted"/>
<dbReference type="PRINTS" id="PR00452">
    <property type="entry name" value="SH3DOMAIN"/>
</dbReference>
<evidence type="ECO:0000256" key="2">
    <source>
        <dbReference type="PROSITE-ProRule" id="PRU00192"/>
    </source>
</evidence>